<sequence length="302" mass="33982">MAEGNDKNKKNNDKINNSTEKSDKSFVNIVNENSIRQSLTNLKTKHLKNQAPKEKASENILEFIEVKSRKNDQTKSVLLNKNHVEKPLSNKNLIAFKTIINTQSAIELEKLKKTSSLQDDHLKSAMHQQALKNKVALDSGINASDKINSEHVKKNSKKLKIKTEILEAKPKILPDIFDVNDKIIESKNSQIGKKSATTINKYFEKGIGIKNTFNNIGAKVENDESSTYRSISTLNLSVNKAIQIKKSAIVKTVEKLKSSTILSEKFSSTWTHIDDQESGKPFHMEGELYVKYLLTTDELLTG</sequence>
<proteinExistence type="predicted"/>
<dbReference type="GeneID" id="20200812"/>
<name>T1EW62_HELRO</name>
<dbReference type="EnsemblMetazoa" id="HelroT165037">
    <property type="protein sequence ID" value="HelroP165037"/>
    <property type="gene ID" value="HelroG165037"/>
</dbReference>
<evidence type="ECO:0000313" key="2">
    <source>
        <dbReference type="EMBL" id="ESN92900.1"/>
    </source>
</evidence>
<feature type="region of interest" description="Disordered" evidence="1">
    <location>
        <begin position="1"/>
        <end position="27"/>
    </location>
</feature>
<dbReference type="EMBL" id="AMQM01001921">
    <property type="status" value="NOT_ANNOTATED_CDS"/>
    <property type="molecule type" value="Genomic_DNA"/>
</dbReference>
<evidence type="ECO:0000256" key="1">
    <source>
        <dbReference type="SAM" id="MobiDB-lite"/>
    </source>
</evidence>
<reference evidence="2 4" key="2">
    <citation type="journal article" date="2013" name="Nature">
        <title>Insights into bilaterian evolution from three spiralian genomes.</title>
        <authorList>
            <person name="Simakov O."/>
            <person name="Marletaz F."/>
            <person name="Cho S.J."/>
            <person name="Edsinger-Gonzales E."/>
            <person name="Havlak P."/>
            <person name="Hellsten U."/>
            <person name="Kuo D.H."/>
            <person name="Larsson T."/>
            <person name="Lv J."/>
            <person name="Arendt D."/>
            <person name="Savage R."/>
            <person name="Osoegawa K."/>
            <person name="de Jong P."/>
            <person name="Grimwood J."/>
            <person name="Chapman J.A."/>
            <person name="Shapiro H."/>
            <person name="Aerts A."/>
            <person name="Otillar R.P."/>
            <person name="Terry A.Y."/>
            <person name="Boore J.L."/>
            <person name="Grigoriev I.V."/>
            <person name="Lindberg D.R."/>
            <person name="Seaver E.C."/>
            <person name="Weisblat D.A."/>
            <person name="Putnam N.H."/>
            <person name="Rokhsar D.S."/>
        </authorList>
    </citation>
    <scope>NUCLEOTIDE SEQUENCE</scope>
</reference>
<evidence type="ECO:0000313" key="4">
    <source>
        <dbReference type="Proteomes" id="UP000015101"/>
    </source>
</evidence>
<dbReference type="AlphaFoldDB" id="T1EW62"/>
<dbReference type="CTD" id="20200812"/>
<reference evidence="3" key="3">
    <citation type="submission" date="2015-06" db="UniProtKB">
        <authorList>
            <consortium name="EnsemblMetazoa"/>
        </authorList>
    </citation>
    <scope>IDENTIFICATION</scope>
</reference>
<dbReference type="EMBL" id="AMQM01001920">
    <property type="status" value="NOT_ANNOTATED_CDS"/>
    <property type="molecule type" value="Genomic_DNA"/>
</dbReference>
<dbReference type="HOGENOM" id="CLU_922228_0_0_1"/>
<dbReference type="Proteomes" id="UP000015101">
    <property type="component" value="Unassembled WGS sequence"/>
</dbReference>
<accession>T1EW62</accession>
<reference evidence="4" key="1">
    <citation type="submission" date="2012-12" db="EMBL/GenBank/DDBJ databases">
        <authorList>
            <person name="Hellsten U."/>
            <person name="Grimwood J."/>
            <person name="Chapman J.A."/>
            <person name="Shapiro H."/>
            <person name="Aerts A."/>
            <person name="Otillar R.P."/>
            <person name="Terry A.Y."/>
            <person name="Boore J.L."/>
            <person name="Simakov O."/>
            <person name="Marletaz F."/>
            <person name="Cho S.-J."/>
            <person name="Edsinger-Gonzales E."/>
            <person name="Havlak P."/>
            <person name="Kuo D.-H."/>
            <person name="Larsson T."/>
            <person name="Lv J."/>
            <person name="Arendt D."/>
            <person name="Savage R."/>
            <person name="Osoegawa K."/>
            <person name="de Jong P."/>
            <person name="Lindberg D.R."/>
            <person name="Seaver E.C."/>
            <person name="Weisblat D.A."/>
            <person name="Putnam N.H."/>
            <person name="Grigoriev I.V."/>
            <person name="Rokhsar D.S."/>
        </authorList>
    </citation>
    <scope>NUCLEOTIDE SEQUENCE</scope>
</reference>
<dbReference type="EMBL" id="KB097639">
    <property type="protein sequence ID" value="ESN92900.1"/>
    <property type="molecule type" value="Genomic_DNA"/>
</dbReference>
<feature type="compositionally biased region" description="Basic and acidic residues" evidence="1">
    <location>
        <begin position="1"/>
        <end position="13"/>
    </location>
</feature>
<dbReference type="RefSeq" id="XP_009029185.1">
    <property type="nucleotide sequence ID" value="XM_009030937.1"/>
</dbReference>
<keyword evidence="4" id="KW-1185">Reference proteome</keyword>
<dbReference type="KEGG" id="hro:HELRODRAFT_165037"/>
<evidence type="ECO:0000313" key="3">
    <source>
        <dbReference type="EnsemblMetazoa" id="HelroP165037"/>
    </source>
</evidence>
<dbReference type="InParanoid" id="T1EW62"/>
<gene>
    <name evidence="3" type="primary">20200812</name>
    <name evidence="2" type="ORF">HELRODRAFT_165037</name>
</gene>
<organism evidence="3 4">
    <name type="scientific">Helobdella robusta</name>
    <name type="common">Californian leech</name>
    <dbReference type="NCBI Taxonomy" id="6412"/>
    <lineage>
        <taxon>Eukaryota</taxon>
        <taxon>Metazoa</taxon>
        <taxon>Spiralia</taxon>
        <taxon>Lophotrochozoa</taxon>
        <taxon>Annelida</taxon>
        <taxon>Clitellata</taxon>
        <taxon>Hirudinea</taxon>
        <taxon>Rhynchobdellida</taxon>
        <taxon>Glossiphoniidae</taxon>
        <taxon>Helobdella</taxon>
    </lineage>
</organism>
<protein>
    <submittedName>
        <fullName evidence="2 3">Uncharacterized protein</fullName>
    </submittedName>
</protein>